<dbReference type="Proteomes" id="UP000266113">
    <property type="component" value="Unassembled WGS sequence"/>
</dbReference>
<gene>
    <name evidence="1" type="ORF">SMC1_03635</name>
</gene>
<reference evidence="1 2" key="1">
    <citation type="submission" date="2018-09" db="EMBL/GenBank/DDBJ databases">
        <title>Discovery and Ecogenomic Context for Candidatus Cryosericales, a Global Caldiserica Order Active in Thawing Permafrost.</title>
        <authorList>
            <person name="Martinez M.A."/>
            <person name="Woodcroft B.J."/>
            <person name="Ignacio Espinoza J.C."/>
            <person name="Zayed A."/>
            <person name="Singleton C.M."/>
            <person name="Boyd J."/>
            <person name="Li Y.-F."/>
            <person name="Purvine S."/>
            <person name="Maughan H."/>
            <person name="Hodgkins S.B."/>
            <person name="Anderson D."/>
            <person name="Sederholm M."/>
            <person name="Temperton B."/>
            <person name="Saleska S.R."/>
            <person name="Tyson G.W."/>
            <person name="Rich V.I."/>
        </authorList>
    </citation>
    <scope>NUCLEOTIDE SEQUENCE [LARGE SCALE GENOMIC DNA]</scope>
    <source>
        <strain evidence="1 2">SMC1</strain>
    </source>
</reference>
<organism evidence="1 2">
    <name type="scientific">Candidatus Cryosericum septentrionale</name>
    <dbReference type="NCBI Taxonomy" id="2290913"/>
    <lineage>
        <taxon>Bacteria</taxon>
        <taxon>Pseudomonadati</taxon>
        <taxon>Caldisericota/Cryosericota group</taxon>
        <taxon>Candidatus Cryosericota</taxon>
        <taxon>Candidatus Cryosericia</taxon>
        <taxon>Candidatus Cryosericales</taxon>
        <taxon>Candidatus Cryosericaceae</taxon>
        <taxon>Candidatus Cryosericum</taxon>
    </lineage>
</organism>
<evidence type="ECO:0000313" key="1">
    <source>
        <dbReference type="EMBL" id="RIE17055.1"/>
    </source>
</evidence>
<comment type="caution">
    <text evidence="1">The sequence shown here is derived from an EMBL/GenBank/DDBJ whole genome shotgun (WGS) entry which is preliminary data.</text>
</comment>
<sequence length="82" mass="9533">MDYCNYRRMHHGYKLKQSGFRIPAKAHLQKNLTSNKKSVIPKVRESIRGEKEGEENLTFAHDSVETENNKKEVLECQLVITS</sequence>
<accession>A0A398DPB9</accession>
<evidence type="ECO:0000313" key="2">
    <source>
        <dbReference type="Proteomes" id="UP000266113"/>
    </source>
</evidence>
<dbReference type="AlphaFoldDB" id="A0A398DPB9"/>
<dbReference type="EMBL" id="QXIY01000015">
    <property type="protein sequence ID" value="RIE17055.1"/>
    <property type="molecule type" value="Genomic_DNA"/>
</dbReference>
<protein>
    <submittedName>
        <fullName evidence="1">Uncharacterized protein</fullName>
    </submittedName>
</protein>
<keyword evidence="2" id="KW-1185">Reference proteome</keyword>
<proteinExistence type="predicted"/>
<name>A0A398DPB9_9BACT</name>